<keyword evidence="6" id="KW-0680">Restriction system</keyword>
<evidence type="ECO:0000256" key="3">
    <source>
        <dbReference type="ARBA" id="ARBA00022603"/>
    </source>
</evidence>
<dbReference type="PRINTS" id="PR00507">
    <property type="entry name" value="N12N6MTFRASE"/>
</dbReference>
<comment type="caution">
    <text evidence="9">The sequence shown here is derived from an EMBL/GenBank/DDBJ whole genome shotgun (WGS) entry which is preliminary data.</text>
</comment>
<dbReference type="RefSeq" id="WP_075473308.1">
    <property type="nucleotide sequence ID" value="NZ_CAWQZC010000032.1"/>
</dbReference>
<comment type="similarity">
    <text evidence="1">Belongs to the N(4)/N(6)-methyltransferase family.</text>
</comment>
<keyword evidence="5" id="KW-0949">S-adenosyl-L-methionine</keyword>
<dbReference type="Gene3D" id="3.40.50.150">
    <property type="entry name" value="Vaccinia Virus protein VP39"/>
    <property type="match status" value="1"/>
</dbReference>
<dbReference type="SUPFAM" id="SSF53335">
    <property type="entry name" value="S-adenosyl-L-methionine-dependent methyltransferases"/>
    <property type="match status" value="1"/>
</dbReference>
<dbReference type="EMBL" id="FPLJ01000155">
    <property type="protein sequence ID" value="SGZ04565.1"/>
    <property type="molecule type" value="Genomic_DNA"/>
</dbReference>
<keyword evidence="10" id="KW-1185">Reference proteome</keyword>
<keyword evidence="4" id="KW-0808">Transferase</keyword>
<keyword evidence="3" id="KW-0489">Methyltransferase</keyword>
<dbReference type="GeneID" id="61297748"/>
<feature type="domain" description="DNA methylase adenine-specific" evidence="8">
    <location>
        <begin position="73"/>
        <end position="337"/>
    </location>
</feature>
<dbReference type="Proteomes" id="UP000182660">
    <property type="component" value="Unassembled WGS sequence"/>
</dbReference>
<dbReference type="EC" id="2.1.1.72" evidence="2"/>
<accession>A0ABY1HP16</accession>
<proteinExistence type="inferred from homology"/>
<dbReference type="Pfam" id="PF02384">
    <property type="entry name" value="N6_Mtase"/>
    <property type="match status" value="1"/>
</dbReference>
<comment type="catalytic activity">
    <reaction evidence="7">
        <text>a 2'-deoxyadenosine in DNA + S-adenosyl-L-methionine = an N(6)-methyl-2'-deoxyadenosine in DNA + S-adenosyl-L-homocysteine + H(+)</text>
        <dbReference type="Rhea" id="RHEA:15197"/>
        <dbReference type="Rhea" id="RHEA-COMP:12418"/>
        <dbReference type="Rhea" id="RHEA-COMP:12419"/>
        <dbReference type="ChEBI" id="CHEBI:15378"/>
        <dbReference type="ChEBI" id="CHEBI:57856"/>
        <dbReference type="ChEBI" id="CHEBI:59789"/>
        <dbReference type="ChEBI" id="CHEBI:90615"/>
        <dbReference type="ChEBI" id="CHEBI:90616"/>
        <dbReference type="EC" id="2.1.1.72"/>
    </reaction>
</comment>
<evidence type="ECO:0000256" key="7">
    <source>
        <dbReference type="ARBA" id="ARBA00047942"/>
    </source>
</evidence>
<reference evidence="9 10" key="1">
    <citation type="submission" date="2016-11" db="EMBL/GenBank/DDBJ databases">
        <authorList>
            <person name="Klemetsen T."/>
        </authorList>
    </citation>
    <scope>NUCLEOTIDE SEQUENCE [LARGE SCALE GENOMIC DNA]</scope>
    <source>
        <strain evidence="9">MT 2528</strain>
    </source>
</reference>
<evidence type="ECO:0000259" key="8">
    <source>
        <dbReference type="Pfam" id="PF02384"/>
    </source>
</evidence>
<evidence type="ECO:0000256" key="2">
    <source>
        <dbReference type="ARBA" id="ARBA00011900"/>
    </source>
</evidence>
<dbReference type="InterPro" id="IPR003356">
    <property type="entry name" value="DNA_methylase_A-5"/>
</dbReference>
<evidence type="ECO:0000256" key="5">
    <source>
        <dbReference type="ARBA" id="ARBA00022691"/>
    </source>
</evidence>
<dbReference type="InterPro" id="IPR029063">
    <property type="entry name" value="SAM-dependent_MTases_sf"/>
</dbReference>
<evidence type="ECO:0000313" key="10">
    <source>
        <dbReference type="Proteomes" id="UP000182660"/>
    </source>
</evidence>
<evidence type="ECO:0000256" key="1">
    <source>
        <dbReference type="ARBA" id="ARBA00006594"/>
    </source>
</evidence>
<dbReference type="PANTHER" id="PTHR42933">
    <property type="entry name" value="SLR6095 PROTEIN"/>
    <property type="match status" value="1"/>
</dbReference>
<dbReference type="PANTHER" id="PTHR42933:SF3">
    <property type="entry name" value="TYPE I RESTRICTION ENZYME MJAVIII METHYLASE SUBUNIT"/>
    <property type="match status" value="1"/>
</dbReference>
<dbReference type="InterPro" id="IPR051537">
    <property type="entry name" value="DNA_Adenine_Mtase"/>
</dbReference>
<gene>
    <name evidence="9" type="ORF">MT2528_4825</name>
</gene>
<name>A0ABY1HP16_9GAMM</name>
<evidence type="ECO:0000256" key="4">
    <source>
        <dbReference type="ARBA" id="ARBA00022679"/>
    </source>
</evidence>
<evidence type="ECO:0000313" key="9">
    <source>
        <dbReference type="EMBL" id="SGZ04565.1"/>
    </source>
</evidence>
<protein>
    <recommendedName>
        <fullName evidence="2">site-specific DNA-methyltransferase (adenine-specific)</fullName>
        <ecNumber evidence="2">2.1.1.72</ecNumber>
    </recommendedName>
</protein>
<evidence type="ECO:0000256" key="6">
    <source>
        <dbReference type="ARBA" id="ARBA00022747"/>
    </source>
</evidence>
<organism evidence="9 10">
    <name type="scientific">Moritella viscosa</name>
    <dbReference type="NCBI Taxonomy" id="80854"/>
    <lineage>
        <taxon>Bacteria</taxon>
        <taxon>Pseudomonadati</taxon>
        <taxon>Pseudomonadota</taxon>
        <taxon>Gammaproteobacteria</taxon>
        <taxon>Alteromonadales</taxon>
        <taxon>Moritellaceae</taxon>
        <taxon>Moritella</taxon>
    </lineage>
</organism>
<sequence length="339" mass="39090">MIKDLLNELQKDADKKGVNLQRAFSDFLEDLYQMIKSDNIDRMKYSTYFELVSKYPFYDILADVCVEIGRFDAKRGQYMTPFELAQCLNRMSQPDKRMNPEMLDFSCGTGIMGLVTLHKTYQDMFIAENRICPSSFGIEVKIHLNDLDNEISKISTIQIYINWLLHCSMVFKLDLLVTQNNVISDWEKPLKVIFKSEESVQNFESMSKARKNNLMLNPPFGLKDYGFEYAKKNSSQSRFKDGVPNKGDCEYAFILSAIDLLTDDGKAFLILPRGVQFKDSTRKFRKSMRLQKILDAVIALPPKIFDETSIPTCVFMVNNNRSEAEKSKGIYMMNLDQAA</sequence>